<evidence type="ECO:0000313" key="2">
    <source>
        <dbReference type="EMBL" id="WXA96248.1"/>
    </source>
</evidence>
<keyword evidence="1" id="KW-1133">Transmembrane helix</keyword>
<keyword evidence="1" id="KW-0812">Transmembrane</keyword>
<organism evidence="2 3">
    <name type="scientific">Pendulispora brunnea</name>
    <dbReference type="NCBI Taxonomy" id="2905690"/>
    <lineage>
        <taxon>Bacteria</taxon>
        <taxon>Pseudomonadati</taxon>
        <taxon>Myxococcota</taxon>
        <taxon>Myxococcia</taxon>
        <taxon>Myxococcales</taxon>
        <taxon>Sorangiineae</taxon>
        <taxon>Pendulisporaceae</taxon>
        <taxon>Pendulispora</taxon>
    </lineage>
</organism>
<keyword evidence="3" id="KW-1185">Reference proteome</keyword>
<accession>A0ABZ2KG08</accession>
<proteinExistence type="predicted"/>
<feature type="transmembrane region" description="Helical" evidence="1">
    <location>
        <begin position="12"/>
        <end position="32"/>
    </location>
</feature>
<evidence type="ECO:0000256" key="1">
    <source>
        <dbReference type="SAM" id="Phobius"/>
    </source>
</evidence>
<dbReference type="RefSeq" id="WP_394846864.1">
    <property type="nucleotide sequence ID" value="NZ_CP089982.1"/>
</dbReference>
<sequence length="63" mass="7058">MKHLSSVQWEEARVAFRIMLAAGIAASLFIFTTQGISSLLLGLLVGTSVITFLAMLYFHRWRS</sequence>
<feature type="transmembrane region" description="Helical" evidence="1">
    <location>
        <begin position="38"/>
        <end position="58"/>
    </location>
</feature>
<dbReference type="Proteomes" id="UP001379533">
    <property type="component" value="Chromosome"/>
</dbReference>
<evidence type="ECO:0000313" key="3">
    <source>
        <dbReference type="Proteomes" id="UP001379533"/>
    </source>
</evidence>
<protein>
    <submittedName>
        <fullName evidence="2">Uncharacterized protein</fullName>
    </submittedName>
</protein>
<keyword evidence="1" id="KW-0472">Membrane</keyword>
<dbReference type="EMBL" id="CP089982">
    <property type="protein sequence ID" value="WXA96248.1"/>
    <property type="molecule type" value="Genomic_DNA"/>
</dbReference>
<reference evidence="2 3" key="1">
    <citation type="submission" date="2021-12" db="EMBL/GenBank/DDBJ databases">
        <title>Discovery of the Pendulisporaceae a myxobacterial family with distinct sporulation behavior and unique specialized metabolism.</title>
        <authorList>
            <person name="Garcia R."/>
            <person name="Popoff A."/>
            <person name="Bader C.D."/>
            <person name="Loehr J."/>
            <person name="Walesch S."/>
            <person name="Walt C."/>
            <person name="Boldt J."/>
            <person name="Bunk B."/>
            <person name="Haeckl F.J.F.P.J."/>
            <person name="Gunesch A.P."/>
            <person name="Birkelbach J."/>
            <person name="Nuebel U."/>
            <person name="Pietschmann T."/>
            <person name="Bach T."/>
            <person name="Mueller R."/>
        </authorList>
    </citation>
    <scope>NUCLEOTIDE SEQUENCE [LARGE SCALE GENOMIC DNA]</scope>
    <source>
        <strain evidence="2 3">MSr12523</strain>
    </source>
</reference>
<gene>
    <name evidence="2" type="ORF">LZC95_05285</name>
</gene>
<name>A0ABZ2KG08_9BACT</name>